<dbReference type="GO" id="GO:0016874">
    <property type="term" value="F:ligase activity"/>
    <property type="evidence" value="ECO:0007669"/>
    <property type="project" value="UniProtKB-KW"/>
</dbReference>
<sequence length="377" mass="44008">MQRHTISPRNNWQSAVEKLGFGFHTADVPYWNESAYYEFSMAEITKIESATAELWGMCLEAVQYVINNKLYARFAIPEKAIALIEKSWNDDDPAIYGRFDFGFDGNNLKLFEFNADTPTSLFETGIVQWFWLQDFASHKDQFNSVHERLVDYWKYLKPYLYEGILHFTCVKQSLEDLTTVEYMRDCAIQAGIPSKLVFIDDIGWDQEKREFVDLEDEEIKNIFKLYPWEWLVNEPFFEQLLSNPKAYWIEPAWKMILSNKAILPVLWKLYPNCPYILECYFEEENSLKDYVKKPVYSREGANISIIKNGQVIEKTEGIYGKEGFICQQLFNIPQAEKKIPVIGSWVIGQQPAGMSIREDDSLITGNTSCFIPHLINN</sequence>
<keyword evidence="1" id="KW-0436">Ligase</keyword>
<keyword evidence="5" id="KW-0460">Magnesium</keyword>
<gene>
    <name evidence="7" type="ORF">HDF25_001797</name>
</gene>
<dbReference type="SUPFAM" id="SSF56059">
    <property type="entry name" value="Glutathione synthetase ATP-binding domain-like"/>
    <property type="match status" value="1"/>
</dbReference>
<evidence type="ECO:0000313" key="8">
    <source>
        <dbReference type="Proteomes" id="UP000521017"/>
    </source>
</evidence>
<dbReference type="InterPro" id="IPR005494">
    <property type="entry name" value="GSPS_pre-ATP-grasp-like_dom"/>
</dbReference>
<accession>A0A7X0MJI3</accession>
<dbReference type="GO" id="GO:0005524">
    <property type="term" value="F:ATP binding"/>
    <property type="evidence" value="ECO:0007669"/>
    <property type="project" value="UniProtKB-KW"/>
</dbReference>
<evidence type="ECO:0000256" key="3">
    <source>
        <dbReference type="ARBA" id="ARBA00022741"/>
    </source>
</evidence>
<dbReference type="Proteomes" id="UP000521017">
    <property type="component" value="Unassembled WGS sequence"/>
</dbReference>
<dbReference type="Gene3D" id="3.30.1490.330">
    <property type="match status" value="1"/>
</dbReference>
<dbReference type="InterPro" id="IPR016185">
    <property type="entry name" value="PreATP-grasp_dom_sf"/>
</dbReference>
<evidence type="ECO:0000256" key="5">
    <source>
        <dbReference type="ARBA" id="ARBA00022842"/>
    </source>
</evidence>
<name>A0A7X0MJI3_9SPHI</name>
<dbReference type="Pfam" id="PF03738">
    <property type="entry name" value="GSP_synth"/>
    <property type="match status" value="1"/>
</dbReference>
<evidence type="ECO:0000313" key="7">
    <source>
        <dbReference type="EMBL" id="MBB6499655.1"/>
    </source>
</evidence>
<keyword evidence="4" id="KW-0067">ATP-binding</keyword>
<keyword evidence="3" id="KW-0547">Nucleotide-binding</keyword>
<reference evidence="7 8" key="1">
    <citation type="submission" date="2020-08" db="EMBL/GenBank/DDBJ databases">
        <title>Genomic Encyclopedia of Type Strains, Phase IV (KMG-V): Genome sequencing to study the core and pangenomes of soil and plant-associated prokaryotes.</title>
        <authorList>
            <person name="Whitman W."/>
        </authorList>
    </citation>
    <scope>NUCLEOTIDE SEQUENCE [LARGE SCALE GENOMIC DNA]</scope>
    <source>
        <strain evidence="7 8">M2T3</strain>
    </source>
</reference>
<evidence type="ECO:0000259" key="6">
    <source>
        <dbReference type="Pfam" id="PF03738"/>
    </source>
</evidence>
<dbReference type="SUPFAM" id="SSF52440">
    <property type="entry name" value="PreATP-grasp domain"/>
    <property type="match status" value="1"/>
</dbReference>
<proteinExistence type="predicted"/>
<feature type="domain" description="Glutathionylspermidine synthase pre-ATP-grasp-like" evidence="6">
    <location>
        <begin position="12"/>
        <end position="375"/>
    </location>
</feature>
<evidence type="ECO:0000256" key="1">
    <source>
        <dbReference type="ARBA" id="ARBA00022598"/>
    </source>
</evidence>
<dbReference type="EMBL" id="JACHCC010000004">
    <property type="protein sequence ID" value="MBB6499655.1"/>
    <property type="molecule type" value="Genomic_DNA"/>
</dbReference>
<evidence type="ECO:0000256" key="2">
    <source>
        <dbReference type="ARBA" id="ARBA00022723"/>
    </source>
</evidence>
<keyword evidence="2" id="KW-0479">Metal-binding</keyword>
<dbReference type="GO" id="GO:0046872">
    <property type="term" value="F:metal ion binding"/>
    <property type="evidence" value="ECO:0007669"/>
    <property type="project" value="UniProtKB-KW"/>
</dbReference>
<protein>
    <submittedName>
        <fullName evidence="7">Glutathionylspermidine synthase</fullName>
    </submittedName>
</protein>
<comment type="caution">
    <text evidence="7">The sequence shown here is derived from an EMBL/GenBank/DDBJ whole genome shotgun (WGS) entry which is preliminary data.</text>
</comment>
<organism evidence="7 8">
    <name type="scientific">Pedobacter cryoconitis</name>
    <dbReference type="NCBI Taxonomy" id="188932"/>
    <lineage>
        <taxon>Bacteria</taxon>
        <taxon>Pseudomonadati</taxon>
        <taxon>Bacteroidota</taxon>
        <taxon>Sphingobacteriia</taxon>
        <taxon>Sphingobacteriales</taxon>
        <taxon>Sphingobacteriaceae</taxon>
        <taxon>Pedobacter</taxon>
    </lineage>
</organism>
<dbReference type="AlphaFoldDB" id="A0A7X0MJI3"/>
<evidence type="ECO:0000256" key="4">
    <source>
        <dbReference type="ARBA" id="ARBA00022840"/>
    </source>
</evidence>
<dbReference type="RefSeq" id="WP_184624382.1">
    <property type="nucleotide sequence ID" value="NZ_JACHCC010000004.1"/>
</dbReference>